<reference evidence="7 8" key="1">
    <citation type="submission" date="2018-06" db="EMBL/GenBank/DDBJ databases">
        <title>Freshwater and sediment microbial communities from various areas in North America, analyzing microbe dynamics in response to fracking.</title>
        <authorList>
            <person name="Lamendella R."/>
        </authorList>
    </citation>
    <scope>NUCLEOTIDE SEQUENCE [LARGE SCALE GENOMIC DNA]</scope>
    <source>
        <strain evidence="7 8">97B</strain>
    </source>
</reference>
<dbReference type="GO" id="GO:0032993">
    <property type="term" value="C:protein-DNA complex"/>
    <property type="evidence" value="ECO:0007669"/>
    <property type="project" value="TreeGrafter"/>
</dbReference>
<dbReference type="Gene3D" id="1.10.340.30">
    <property type="entry name" value="Hypothetical protein, domain 2"/>
    <property type="match status" value="1"/>
</dbReference>
<dbReference type="FunFam" id="1.10.340.30:FF:000004">
    <property type="entry name" value="DNA-3-methyladenine glycosylase II"/>
    <property type="match status" value="1"/>
</dbReference>
<dbReference type="PANTHER" id="PTHR43003">
    <property type="entry name" value="DNA-3-METHYLADENINE GLYCOSYLASE"/>
    <property type="match status" value="1"/>
</dbReference>
<evidence type="ECO:0000259" key="6">
    <source>
        <dbReference type="SMART" id="SM00478"/>
    </source>
</evidence>
<evidence type="ECO:0000256" key="3">
    <source>
        <dbReference type="ARBA" id="ARBA00012000"/>
    </source>
</evidence>
<comment type="catalytic activity">
    <reaction evidence="1">
        <text>Hydrolysis of alkylated DNA, releasing 3-methyladenine, 3-methylguanine, 7-methylguanine and 7-methyladenine.</text>
        <dbReference type="EC" id="3.2.2.21"/>
    </reaction>
</comment>
<dbReference type="Proteomes" id="UP000252118">
    <property type="component" value="Unassembled WGS sequence"/>
</dbReference>
<sequence>MMVIRNVKVEGPYDFDRVLERLALDPLNAVDQEDRSVKVPYYLSDGKGEVIKVQATGTTDQPEFSMTFENEENLEEKQSRISDIFQWHTGLRDMHEHFLQTDLKPIFEEHIGTPIILEFDPFATIIKSIVHQQLNLKFAFTLTHRFVTKYGWQKDGVWFYPSPEIVAGLTVEELRELQFSQRKAEYAIGIGQKVSNGELDLDKLAEQPDEEVIKELTKIRGIGPWTAQSFLLFGLGRPNLFPKADIGIQNAVKKLFQMDQKPTMDELDQFSTSWHPYLSYASLYLWRSIE</sequence>
<feature type="domain" description="HhH-GPD" evidence="6">
    <location>
        <begin position="130"/>
        <end position="290"/>
    </location>
</feature>
<protein>
    <recommendedName>
        <fullName evidence="3">DNA-3-methyladenine glycosylase II</fullName>
        <ecNumber evidence="3">3.2.2.21</ecNumber>
    </recommendedName>
</protein>
<dbReference type="SUPFAM" id="SSF48150">
    <property type="entry name" value="DNA-glycosylase"/>
    <property type="match status" value="1"/>
</dbReference>
<comment type="similarity">
    <text evidence="2">Belongs to the alkylbase DNA glycosidase AlkA family.</text>
</comment>
<name>A0A366EW67_9BACI</name>
<dbReference type="InterPro" id="IPR003265">
    <property type="entry name" value="HhH-GPD_domain"/>
</dbReference>
<dbReference type="EC" id="3.2.2.21" evidence="3"/>
<dbReference type="GO" id="GO:0005737">
    <property type="term" value="C:cytoplasm"/>
    <property type="evidence" value="ECO:0007669"/>
    <property type="project" value="TreeGrafter"/>
</dbReference>
<dbReference type="Pfam" id="PF00730">
    <property type="entry name" value="HhH-GPD"/>
    <property type="match status" value="1"/>
</dbReference>
<keyword evidence="5" id="KW-0234">DNA repair</keyword>
<dbReference type="AlphaFoldDB" id="A0A366EW67"/>
<dbReference type="GO" id="GO:0008725">
    <property type="term" value="F:DNA-3-methyladenine glycosylase activity"/>
    <property type="evidence" value="ECO:0007669"/>
    <property type="project" value="TreeGrafter"/>
</dbReference>
<proteinExistence type="inferred from homology"/>
<accession>A0A366EW67</accession>
<dbReference type="GO" id="GO:0032131">
    <property type="term" value="F:alkylated DNA binding"/>
    <property type="evidence" value="ECO:0007669"/>
    <property type="project" value="TreeGrafter"/>
</dbReference>
<dbReference type="InterPro" id="IPR051912">
    <property type="entry name" value="Alkylbase_DNA_Glycosylase/TA"/>
</dbReference>
<evidence type="ECO:0000256" key="1">
    <source>
        <dbReference type="ARBA" id="ARBA00000086"/>
    </source>
</evidence>
<dbReference type="GO" id="GO:0043916">
    <property type="term" value="F:DNA-7-methylguanine glycosylase activity"/>
    <property type="evidence" value="ECO:0007669"/>
    <property type="project" value="TreeGrafter"/>
</dbReference>
<evidence type="ECO:0000256" key="4">
    <source>
        <dbReference type="ARBA" id="ARBA00022763"/>
    </source>
</evidence>
<dbReference type="GO" id="GO:0006307">
    <property type="term" value="P:DNA alkylation repair"/>
    <property type="evidence" value="ECO:0007669"/>
    <property type="project" value="TreeGrafter"/>
</dbReference>
<dbReference type="GO" id="GO:0006285">
    <property type="term" value="P:base-excision repair, AP site formation"/>
    <property type="evidence" value="ECO:0007669"/>
    <property type="project" value="TreeGrafter"/>
</dbReference>
<evidence type="ECO:0000313" key="7">
    <source>
        <dbReference type="EMBL" id="RBP06166.1"/>
    </source>
</evidence>
<evidence type="ECO:0000256" key="2">
    <source>
        <dbReference type="ARBA" id="ARBA00010817"/>
    </source>
</evidence>
<dbReference type="Gene3D" id="1.10.1670.40">
    <property type="match status" value="1"/>
</dbReference>
<dbReference type="CDD" id="cd00056">
    <property type="entry name" value="ENDO3c"/>
    <property type="match status" value="1"/>
</dbReference>
<organism evidence="7 8">
    <name type="scientific">Rossellomorea aquimaris</name>
    <dbReference type="NCBI Taxonomy" id="189382"/>
    <lineage>
        <taxon>Bacteria</taxon>
        <taxon>Bacillati</taxon>
        <taxon>Bacillota</taxon>
        <taxon>Bacilli</taxon>
        <taxon>Bacillales</taxon>
        <taxon>Bacillaceae</taxon>
        <taxon>Rossellomorea</taxon>
    </lineage>
</organism>
<gene>
    <name evidence="7" type="ORF">DET59_103298</name>
</gene>
<evidence type="ECO:0000256" key="5">
    <source>
        <dbReference type="ARBA" id="ARBA00023204"/>
    </source>
</evidence>
<keyword evidence="4" id="KW-0227">DNA damage</keyword>
<dbReference type="PANTHER" id="PTHR43003:SF5">
    <property type="entry name" value="DNA-3-METHYLADENINE GLYCOSYLASE"/>
    <property type="match status" value="1"/>
</dbReference>
<dbReference type="SMART" id="SM00478">
    <property type="entry name" value="ENDO3c"/>
    <property type="match status" value="1"/>
</dbReference>
<dbReference type="InterPro" id="IPR011257">
    <property type="entry name" value="DNA_glycosylase"/>
</dbReference>
<evidence type="ECO:0000313" key="8">
    <source>
        <dbReference type="Proteomes" id="UP000252118"/>
    </source>
</evidence>
<comment type="caution">
    <text evidence="7">The sequence shown here is derived from an EMBL/GenBank/DDBJ whole genome shotgun (WGS) entry which is preliminary data.</text>
</comment>
<dbReference type="EMBL" id="QNRJ01000003">
    <property type="protein sequence ID" value="RBP06166.1"/>
    <property type="molecule type" value="Genomic_DNA"/>
</dbReference>